<protein>
    <recommendedName>
        <fullName evidence="6">4-deoxy-L-threo-5-hexosulose-uronate ketol-isomerase</fullName>
        <ecNumber evidence="6">5.3.1.17</ecNumber>
    </recommendedName>
    <alternativeName>
        <fullName evidence="6">5-keto-4-deoxyuronate isomerase</fullName>
    </alternativeName>
    <alternativeName>
        <fullName evidence="6">DKI isomerase</fullName>
    </alternativeName>
</protein>
<comment type="caution">
    <text evidence="8">The sequence shown here is derived from an EMBL/GenBank/DDBJ whole genome shotgun (WGS) entry which is preliminary data.</text>
</comment>
<dbReference type="InterPro" id="IPR021120">
    <property type="entry name" value="KduI/IolB_isomerase"/>
</dbReference>
<dbReference type="NCBIfam" id="NF002091">
    <property type="entry name" value="PRK00924.1"/>
    <property type="match status" value="1"/>
</dbReference>
<dbReference type="CDD" id="cd20491">
    <property type="entry name" value="cupin_KduI_C"/>
    <property type="match status" value="1"/>
</dbReference>
<dbReference type="PANTHER" id="PTHR38461:SF1">
    <property type="entry name" value="4-DEOXY-L-THREO-5-HEXOSULOSE-URONATE KETOL-ISOMERASE"/>
    <property type="match status" value="1"/>
</dbReference>
<evidence type="ECO:0000256" key="5">
    <source>
        <dbReference type="ARBA" id="ARBA00023235"/>
    </source>
</evidence>
<dbReference type="Proteomes" id="UP000295075">
    <property type="component" value="Unassembled WGS sequence"/>
</dbReference>
<proteinExistence type="inferred from homology"/>
<dbReference type="GO" id="GO:0042840">
    <property type="term" value="P:D-glucuronate catabolic process"/>
    <property type="evidence" value="ECO:0007669"/>
    <property type="project" value="TreeGrafter"/>
</dbReference>
<comment type="pathway">
    <text evidence="6">Glycan metabolism; pectin degradation; 2-dehydro-3-deoxy-D-gluconate from pectin: step 4/5.</text>
</comment>
<dbReference type="Gene3D" id="2.60.120.520">
    <property type="entry name" value="pectin degrading enzyme 5-keto 4- deoxyuronate isomerase, domain 1"/>
    <property type="match status" value="1"/>
</dbReference>
<evidence type="ECO:0000256" key="2">
    <source>
        <dbReference type="ARBA" id="ARBA00008086"/>
    </source>
</evidence>
<dbReference type="InterPro" id="IPR014710">
    <property type="entry name" value="RmlC-like_jellyroll"/>
</dbReference>
<feature type="binding site" evidence="6">
    <location>
        <position position="252"/>
    </location>
    <ligand>
        <name>Zn(2+)</name>
        <dbReference type="ChEBI" id="CHEBI:29105"/>
    </ligand>
</feature>
<comment type="catalytic activity">
    <reaction evidence="1 6">
        <text>5-dehydro-4-deoxy-D-glucuronate = 3-deoxy-D-glycero-2,5-hexodiulosonate</text>
        <dbReference type="Rhea" id="RHEA:23896"/>
        <dbReference type="ChEBI" id="CHEBI:17117"/>
        <dbReference type="ChEBI" id="CHEBI:29071"/>
        <dbReference type="EC" id="5.3.1.17"/>
    </reaction>
</comment>
<comment type="cofactor">
    <cofactor evidence="6">
        <name>Zn(2+)</name>
        <dbReference type="ChEBI" id="CHEBI:29105"/>
    </cofactor>
    <text evidence="6">Binds 1 zinc ion per subunit.</text>
</comment>
<sequence>MGSLQGQRASDWKVPPNRTPCQETEPGTKSGLVPPQKPRPAPFDRRFHEIEPSSVNAQSPLQIRHATHPAQVPGFDTAGLRAQYLVDDLFTPDAVTAVLTHHDRIVLAGAVPASGPLTLNTWPELRSEYFLERREAGIVNVGGPGTVTADGTKYELTTGACLYVGRGTREVIFEGTDSAFYVFSANAHTEFPTALVNPGEGNRLELGDQQTANRRTIDQYIHAGGVQSCQVVLGVTTLHAGSTWNTMPAHTHDRRTECYLYFGLPETERIVHLLGEPDETRHLLVADRQAIISPSWSIHSGVGTSSYSFVWAMAGENQAFTDMDGVDVRDLR</sequence>
<name>A0A4R4Q430_9ACTN</name>
<reference evidence="8 9" key="1">
    <citation type="submission" date="2019-03" db="EMBL/GenBank/DDBJ databases">
        <title>Draft genome sequences of novel Actinobacteria.</title>
        <authorList>
            <person name="Sahin N."/>
            <person name="Ay H."/>
            <person name="Saygin H."/>
        </authorList>
    </citation>
    <scope>NUCLEOTIDE SEQUENCE [LARGE SCALE GENOMIC DNA]</scope>
    <source>
        <strain evidence="8 9">JCM 30547</strain>
    </source>
</reference>
<dbReference type="GO" id="GO:0045490">
    <property type="term" value="P:pectin catabolic process"/>
    <property type="evidence" value="ECO:0007669"/>
    <property type="project" value="UniProtKB-UniRule"/>
</dbReference>
<dbReference type="PANTHER" id="PTHR38461">
    <property type="entry name" value="4-DEOXY-L-THREO-5-HEXOSULOSE-URONATE KETOL-ISOMERASE"/>
    <property type="match status" value="1"/>
</dbReference>
<dbReference type="Gene3D" id="2.60.120.10">
    <property type="entry name" value="Jelly Rolls"/>
    <property type="match status" value="1"/>
</dbReference>
<gene>
    <name evidence="6" type="primary">kduI</name>
    <name evidence="8" type="ORF">E1261_15140</name>
</gene>
<evidence type="ECO:0000256" key="6">
    <source>
        <dbReference type="HAMAP-Rule" id="MF_00687"/>
    </source>
</evidence>
<comment type="similarity">
    <text evidence="2 6">Belongs to the KduI family.</text>
</comment>
<dbReference type="Pfam" id="PF04962">
    <property type="entry name" value="KduI"/>
    <property type="match status" value="1"/>
</dbReference>
<keyword evidence="5 6" id="KW-0413">Isomerase</keyword>
<dbReference type="InterPro" id="IPR011051">
    <property type="entry name" value="RmlC_Cupin_sf"/>
</dbReference>
<dbReference type="UniPathway" id="UPA00545">
    <property type="reaction ID" value="UER00826"/>
</dbReference>
<dbReference type="CDD" id="cd20294">
    <property type="entry name" value="cupin_KduI_N"/>
    <property type="match status" value="1"/>
</dbReference>
<dbReference type="InterPro" id="IPR027449">
    <property type="entry name" value="KduI_N"/>
</dbReference>
<feature type="binding site" evidence="6">
    <location>
        <position position="250"/>
    </location>
    <ligand>
        <name>Zn(2+)</name>
        <dbReference type="ChEBI" id="CHEBI:29105"/>
    </ligand>
</feature>
<dbReference type="EC" id="5.3.1.17" evidence="6"/>
<dbReference type="SUPFAM" id="SSF51182">
    <property type="entry name" value="RmlC-like cupins"/>
    <property type="match status" value="1"/>
</dbReference>
<evidence type="ECO:0000256" key="3">
    <source>
        <dbReference type="ARBA" id="ARBA00022723"/>
    </source>
</evidence>
<feature type="region of interest" description="Disordered" evidence="7">
    <location>
        <begin position="1"/>
        <end position="44"/>
    </location>
</feature>
<dbReference type="InterPro" id="IPR007045">
    <property type="entry name" value="KduI"/>
</dbReference>
<comment type="function">
    <text evidence="6">Catalyzes the isomerization of 5-dehydro-4-deoxy-D-glucuronate to 3-deoxy-D-glycero-2,5-hexodiulosonate.</text>
</comment>
<evidence type="ECO:0000313" key="8">
    <source>
        <dbReference type="EMBL" id="TDC29649.1"/>
    </source>
</evidence>
<feature type="binding site" evidence="6">
    <location>
        <position position="299"/>
    </location>
    <ligand>
        <name>Zn(2+)</name>
        <dbReference type="ChEBI" id="CHEBI:29105"/>
    </ligand>
</feature>
<evidence type="ECO:0000313" key="9">
    <source>
        <dbReference type="Proteomes" id="UP000295075"/>
    </source>
</evidence>
<keyword evidence="3 6" id="KW-0479">Metal-binding</keyword>
<feature type="binding site" evidence="6">
    <location>
        <position position="257"/>
    </location>
    <ligand>
        <name>Zn(2+)</name>
        <dbReference type="ChEBI" id="CHEBI:29105"/>
    </ligand>
</feature>
<evidence type="ECO:0000256" key="7">
    <source>
        <dbReference type="SAM" id="MobiDB-lite"/>
    </source>
</evidence>
<dbReference type="HAMAP" id="MF_00687">
    <property type="entry name" value="KduI"/>
    <property type="match status" value="1"/>
</dbReference>
<dbReference type="GO" id="GO:0019698">
    <property type="term" value="P:D-galacturonate catabolic process"/>
    <property type="evidence" value="ECO:0007669"/>
    <property type="project" value="TreeGrafter"/>
</dbReference>
<dbReference type="EMBL" id="SMKA01000056">
    <property type="protein sequence ID" value="TDC29649.1"/>
    <property type="molecule type" value="Genomic_DNA"/>
</dbReference>
<evidence type="ECO:0000256" key="4">
    <source>
        <dbReference type="ARBA" id="ARBA00022833"/>
    </source>
</evidence>
<dbReference type="OrthoDB" id="9770644at2"/>
<accession>A0A4R4Q430</accession>
<dbReference type="GO" id="GO:0008270">
    <property type="term" value="F:zinc ion binding"/>
    <property type="evidence" value="ECO:0007669"/>
    <property type="project" value="UniProtKB-UniRule"/>
</dbReference>
<dbReference type="GO" id="GO:0008697">
    <property type="term" value="F:4-deoxy-L-threo-5-hexosulose-uronate ketol-isomerase activity"/>
    <property type="evidence" value="ECO:0007669"/>
    <property type="project" value="UniProtKB-UniRule"/>
</dbReference>
<keyword evidence="9" id="KW-1185">Reference proteome</keyword>
<evidence type="ECO:0000256" key="1">
    <source>
        <dbReference type="ARBA" id="ARBA00000552"/>
    </source>
</evidence>
<keyword evidence="4 6" id="KW-0862">Zinc</keyword>
<organism evidence="8 9">
    <name type="scientific">Kribbella albertanoniae</name>
    <dbReference type="NCBI Taxonomy" id="1266829"/>
    <lineage>
        <taxon>Bacteria</taxon>
        <taxon>Bacillati</taxon>
        <taxon>Actinomycetota</taxon>
        <taxon>Actinomycetes</taxon>
        <taxon>Propionibacteriales</taxon>
        <taxon>Kribbellaceae</taxon>
        <taxon>Kribbella</taxon>
    </lineage>
</organism>
<dbReference type="AlphaFoldDB" id="A0A4R4Q430"/>